<dbReference type="AlphaFoldDB" id="A0A1I6SXL6"/>
<sequence length="133" mass="14462">MLERVTTMLPFLVPLVLMGCASLQEKCVDRAGARVRNLEERIEVAQGNIDRGYAVHVSRSQATVGFCSGSYGGYSRYGGISTCIASDPGPREQAVPINVVEERAKLDALRAALVQEQAVYRNQVASCRVAFPE</sequence>
<gene>
    <name evidence="1" type="ORF">SAMN04488050_105126</name>
</gene>
<organism evidence="1 2">
    <name type="scientific">Alloyangia pacifica</name>
    <dbReference type="NCBI Taxonomy" id="311180"/>
    <lineage>
        <taxon>Bacteria</taxon>
        <taxon>Pseudomonadati</taxon>
        <taxon>Pseudomonadota</taxon>
        <taxon>Alphaproteobacteria</taxon>
        <taxon>Rhodobacterales</taxon>
        <taxon>Roseobacteraceae</taxon>
        <taxon>Alloyangia</taxon>
    </lineage>
</organism>
<accession>A0A1I6SXL6</accession>
<dbReference type="EMBL" id="FOZW01000005">
    <property type="protein sequence ID" value="SFS81659.1"/>
    <property type="molecule type" value="Genomic_DNA"/>
</dbReference>
<protein>
    <submittedName>
        <fullName evidence="1">Uncharacterized protein</fullName>
    </submittedName>
</protein>
<proteinExistence type="predicted"/>
<keyword evidence="2" id="KW-1185">Reference proteome</keyword>
<evidence type="ECO:0000313" key="2">
    <source>
        <dbReference type="Proteomes" id="UP000199392"/>
    </source>
</evidence>
<dbReference type="Proteomes" id="UP000199392">
    <property type="component" value="Unassembled WGS sequence"/>
</dbReference>
<name>A0A1I6SXL6_9RHOB</name>
<dbReference type="OrthoDB" id="7875456at2"/>
<reference evidence="2" key="1">
    <citation type="submission" date="2016-10" db="EMBL/GenBank/DDBJ databases">
        <authorList>
            <person name="Varghese N."/>
            <person name="Submissions S."/>
        </authorList>
    </citation>
    <scope>NUCLEOTIDE SEQUENCE [LARGE SCALE GENOMIC DNA]</scope>
    <source>
        <strain evidence="2">DSM 26894</strain>
    </source>
</reference>
<dbReference type="PROSITE" id="PS51257">
    <property type="entry name" value="PROKAR_LIPOPROTEIN"/>
    <property type="match status" value="1"/>
</dbReference>
<dbReference type="RefSeq" id="WP_143015371.1">
    <property type="nucleotide sequence ID" value="NZ_FNCL01000005.1"/>
</dbReference>
<evidence type="ECO:0000313" key="1">
    <source>
        <dbReference type="EMBL" id="SFS81659.1"/>
    </source>
</evidence>
<dbReference type="STRING" id="311180.SAMN04488050_105126"/>